<organism evidence="1 4">
    <name type="scientific">Frankliniella fusca</name>
    <dbReference type="NCBI Taxonomy" id="407009"/>
    <lineage>
        <taxon>Eukaryota</taxon>
        <taxon>Metazoa</taxon>
        <taxon>Ecdysozoa</taxon>
        <taxon>Arthropoda</taxon>
        <taxon>Hexapoda</taxon>
        <taxon>Insecta</taxon>
        <taxon>Pterygota</taxon>
        <taxon>Neoptera</taxon>
        <taxon>Paraneoptera</taxon>
        <taxon>Thysanoptera</taxon>
        <taxon>Terebrantia</taxon>
        <taxon>Thripoidea</taxon>
        <taxon>Thripidae</taxon>
        <taxon>Frankliniella</taxon>
    </lineage>
</organism>
<gene>
    <name evidence="2" type="ORF">KUF71_010300</name>
    <name evidence="3" type="ORF">KUF71_015534</name>
    <name evidence="1" type="ORF">KUF71_024559</name>
</gene>
<evidence type="ECO:0000313" key="1">
    <source>
        <dbReference type="EMBL" id="KAK3915260.1"/>
    </source>
</evidence>
<reference evidence="1" key="1">
    <citation type="submission" date="2021-07" db="EMBL/GenBank/DDBJ databases">
        <authorList>
            <person name="Catto M.A."/>
            <person name="Jacobson A."/>
            <person name="Kennedy G."/>
            <person name="Labadie P."/>
            <person name="Hunt B.G."/>
            <person name="Srinivasan R."/>
        </authorList>
    </citation>
    <scope>NUCLEOTIDE SEQUENCE</scope>
    <source>
        <strain evidence="1">PL_HMW_Pooled</strain>
        <tissue evidence="1">Head</tissue>
    </source>
</reference>
<dbReference type="EMBL" id="JAHWGI010000415">
    <property type="protein sequence ID" value="KAK3915260.1"/>
    <property type="molecule type" value="Genomic_DNA"/>
</dbReference>
<dbReference type="EMBL" id="JAHWGI010001032">
    <property type="protein sequence ID" value="KAK3921086.1"/>
    <property type="molecule type" value="Genomic_DNA"/>
</dbReference>
<protein>
    <submittedName>
        <fullName evidence="1">4-amino-4-deoxyprephenate dehydrogenase</fullName>
    </submittedName>
</protein>
<name>A0AAE1LDB8_9NEOP</name>
<comment type="caution">
    <text evidence="1">The sequence shown here is derived from an EMBL/GenBank/DDBJ whole genome shotgun (WGS) entry which is preliminary data.</text>
</comment>
<keyword evidence="4" id="KW-1185">Reference proteome</keyword>
<evidence type="ECO:0000313" key="2">
    <source>
        <dbReference type="EMBL" id="KAK3921086.1"/>
    </source>
</evidence>
<evidence type="ECO:0000313" key="4">
    <source>
        <dbReference type="Proteomes" id="UP001219518"/>
    </source>
</evidence>
<dbReference type="EMBL" id="JAHWGI010001281">
    <property type="protein sequence ID" value="KAK3927229.1"/>
    <property type="molecule type" value="Genomic_DNA"/>
</dbReference>
<accession>A0AAE1LDB8</accession>
<reference evidence="1" key="2">
    <citation type="journal article" date="2023" name="BMC Genomics">
        <title>Pest status, molecular evolution, and epigenetic factors derived from the genome assembly of Frankliniella fusca, a thysanopteran phytovirus vector.</title>
        <authorList>
            <person name="Catto M.A."/>
            <person name="Labadie P.E."/>
            <person name="Jacobson A.L."/>
            <person name="Kennedy G.G."/>
            <person name="Srinivasan R."/>
            <person name="Hunt B.G."/>
        </authorList>
    </citation>
    <scope>NUCLEOTIDE SEQUENCE</scope>
    <source>
        <strain evidence="1">PL_HMW_Pooled</strain>
    </source>
</reference>
<dbReference type="Proteomes" id="UP001219518">
    <property type="component" value="Unassembled WGS sequence"/>
</dbReference>
<sequence length="125" mass="14261">MKQMESEVQHNKMKLWCTPSPQKFSLMVCMVAITLIHGFCTSSTEWKHQFVATSIRQNGKEEILIFLRPPPDFTSGCFIGDTTFAEMEITAVILIHSLLNTAISYTCKQRKESDILSKDQTVQFP</sequence>
<evidence type="ECO:0000313" key="3">
    <source>
        <dbReference type="EMBL" id="KAK3927229.1"/>
    </source>
</evidence>
<proteinExistence type="predicted"/>
<dbReference type="AlphaFoldDB" id="A0AAE1LDB8"/>